<dbReference type="PANTHER" id="PTHR39398">
    <property type="entry name" value="YALI0F14311P"/>
    <property type="match status" value="1"/>
</dbReference>
<evidence type="ECO:0000313" key="1">
    <source>
        <dbReference type="EMBL" id="KAK7690281.1"/>
    </source>
</evidence>
<comment type="caution">
    <text evidence="1">The sequence shown here is derived from an EMBL/GenBank/DDBJ whole genome shotgun (WGS) entry which is preliminary data.</text>
</comment>
<organism evidence="1 2">
    <name type="scientific">Cerrena zonata</name>
    <dbReference type="NCBI Taxonomy" id="2478898"/>
    <lineage>
        <taxon>Eukaryota</taxon>
        <taxon>Fungi</taxon>
        <taxon>Dikarya</taxon>
        <taxon>Basidiomycota</taxon>
        <taxon>Agaricomycotina</taxon>
        <taxon>Agaricomycetes</taxon>
        <taxon>Polyporales</taxon>
        <taxon>Cerrenaceae</taxon>
        <taxon>Cerrena</taxon>
    </lineage>
</organism>
<sequence>MSRAHHAARPHKVYHAGKRHMELIASVSRSSGLEKDGDALRNYKVQEEYRTFIEDKLQDYWKQFGSIGTGDGNTIANVRQREDVEGNILILFRKLREGLLSTKRNDLFALEAYETSLYLSIIFHSPAQTTSVITHLLPRLYLSFPEVPATARTASLLSLLHFLDSGYPSQSRFYDHKATLPSTFLPKSSEQSQWIAALARSLRTRNYTRLHTLTENTTLLGLLPASKDGVTVSSSNLQRSHNNSRTIHRDLARDALFSLINSIRTKAKNTTWLVLRSAYRELHCDVMMDNASGVPATRTWLCRSLCLPLVNLHSPDDAASTSRVNEWLQEKQVAGEVRPKEGVENRWIVCKVKP</sequence>
<keyword evidence="2" id="KW-1185">Reference proteome</keyword>
<dbReference type="PANTHER" id="PTHR39398:SF1">
    <property type="entry name" value="CSN8_PSMD8_EIF3K DOMAIN-CONTAINING PROTEIN"/>
    <property type="match status" value="1"/>
</dbReference>
<protein>
    <submittedName>
        <fullName evidence="1">Uncharacterized protein</fullName>
    </submittedName>
</protein>
<evidence type="ECO:0000313" key="2">
    <source>
        <dbReference type="Proteomes" id="UP001385951"/>
    </source>
</evidence>
<gene>
    <name evidence="1" type="ORF">QCA50_006936</name>
</gene>
<proteinExistence type="predicted"/>
<accession>A0AAW0GBL4</accession>
<dbReference type="Proteomes" id="UP001385951">
    <property type="component" value="Unassembled WGS sequence"/>
</dbReference>
<dbReference type="AlphaFoldDB" id="A0AAW0GBL4"/>
<name>A0AAW0GBL4_9APHY</name>
<reference evidence="1 2" key="1">
    <citation type="submission" date="2022-09" db="EMBL/GenBank/DDBJ databases">
        <authorList>
            <person name="Palmer J.M."/>
        </authorList>
    </citation>
    <scope>NUCLEOTIDE SEQUENCE [LARGE SCALE GENOMIC DNA]</scope>
    <source>
        <strain evidence="1 2">DSM 7382</strain>
    </source>
</reference>
<dbReference type="EMBL" id="JASBNA010000007">
    <property type="protein sequence ID" value="KAK7690281.1"/>
    <property type="molecule type" value="Genomic_DNA"/>
</dbReference>